<evidence type="ECO:0000256" key="5">
    <source>
        <dbReference type="ARBA" id="ARBA00022679"/>
    </source>
</evidence>
<dbReference type="PANTHER" id="PTHR45769">
    <property type="entry name" value="ADENOSINE KINASE"/>
    <property type="match status" value="1"/>
</dbReference>
<dbReference type="AlphaFoldDB" id="A0A7R8ZN90"/>
<reference evidence="11" key="1">
    <citation type="submission" date="2020-11" db="EMBL/GenBank/DDBJ databases">
        <authorList>
            <person name="Tran Van P."/>
        </authorList>
    </citation>
    <scope>NUCLEOTIDE SEQUENCE</scope>
</reference>
<evidence type="ECO:0000256" key="1">
    <source>
        <dbReference type="ARBA" id="ARBA00001946"/>
    </source>
</evidence>
<evidence type="ECO:0000256" key="3">
    <source>
        <dbReference type="ARBA" id="ARBA00010688"/>
    </source>
</evidence>
<dbReference type="GO" id="GO:0005829">
    <property type="term" value="C:cytosol"/>
    <property type="evidence" value="ECO:0007669"/>
    <property type="project" value="TreeGrafter"/>
</dbReference>
<protein>
    <recommendedName>
        <fullName evidence="4">adenosine kinase</fullName>
        <ecNumber evidence="4">2.7.1.20</ecNumber>
    </recommendedName>
</protein>
<comment type="similarity">
    <text evidence="3">Belongs to the carbohydrate kinase PfkB family.</text>
</comment>
<name>A0A7R8ZN90_9CRUS</name>
<keyword evidence="8" id="KW-0418">Kinase</keyword>
<keyword evidence="7" id="KW-0547">Nucleotide-binding</keyword>
<organism evidence="11">
    <name type="scientific">Cyprideis torosa</name>
    <dbReference type="NCBI Taxonomy" id="163714"/>
    <lineage>
        <taxon>Eukaryota</taxon>
        <taxon>Metazoa</taxon>
        <taxon>Ecdysozoa</taxon>
        <taxon>Arthropoda</taxon>
        <taxon>Crustacea</taxon>
        <taxon>Oligostraca</taxon>
        <taxon>Ostracoda</taxon>
        <taxon>Podocopa</taxon>
        <taxon>Podocopida</taxon>
        <taxon>Cytherocopina</taxon>
        <taxon>Cytheroidea</taxon>
        <taxon>Cytherideidae</taxon>
        <taxon>Cyprideis</taxon>
    </lineage>
</organism>
<dbReference type="GO" id="GO:0044209">
    <property type="term" value="P:AMP salvage"/>
    <property type="evidence" value="ECO:0007669"/>
    <property type="project" value="UniProtKB-UniPathway"/>
</dbReference>
<keyword evidence="9" id="KW-0067">ATP-binding</keyword>
<keyword evidence="5" id="KW-0808">Transferase</keyword>
<dbReference type="Pfam" id="PF00294">
    <property type="entry name" value="PfkB"/>
    <property type="match status" value="2"/>
</dbReference>
<dbReference type="PANTHER" id="PTHR45769:SF3">
    <property type="entry name" value="ADENOSINE KINASE"/>
    <property type="match status" value="1"/>
</dbReference>
<dbReference type="InterPro" id="IPR001805">
    <property type="entry name" value="Adenokinase"/>
</dbReference>
<dbReference type="GO" id="GO:0006166">
    <property type="term" value="P:purine ribonucleoside salvage"/>
    <property type="evidence" value="ECO:0007669"/>
    <property type="project" value="UniProtKB-KW"/>
</dbReference>
<evidence type="ECO:0000256" key="8">
    <source>
        <dbReference type="ARBA" id="ARBA00022777"/>
    </source>
</evidence>
<dbReference type="GO" id="GO:0006144">
    <property type="term" value="P:purine nucleobase metabolic process"/>
    <property type="evidence" value="ECO:0007669"/>
    <property type="project" value="TreeGrafter"/>
</dbReference>
<accession>A0A7R8ZN90</accession>
<dbReference type="OrthoDB" id="432447at2759"/>
<dbReference type="InterPro" id="IPR029056">
    <property type="entry name" value="Ribokinase-like"/>
</dbReference>
<sequence length="425" mass="47412">MASSKGSSVMQQTAKAAKNFYKNPDVWDCSPQERDLIQRRAALRKKLKKGLVLGVGNPLLDISCHMGPEFLKKYDLKANNAILAEEKHMPMYEEMKAMPEVEYSAGGATQNSMRVMQWIMTNKHKQVGTFMGCVGKDDNARILQEKAEQAGLRIEYQVYSKQPTGTCAVVVTGEDRSLCANLGAANHFTIDHIHEPCNKAIIEKANFAYISAFFLTASAESALEIAKQFAARDDKTFSMNLAAPFLAQVYTKQLMSVFPYIDILFGNDEEFVTFAKVNNLEIDMKDHEAVAKAVSKMEHVGKHKRIAVLTQGKNPVIVACGFLQCRHGNLLKTESPDLELTVRYNEEDWFDPVSSDDVKIFPVIPIPKEMIYDTNGCGDAFVGGFLAMYCLGKPIECAVKCGIYCASEVIQRSGCTYPEKSNWRF</sequence>
<evidence type="ECO:0000256" key="6">
    <source>
        <dbReference type="ARBA" id="ARBA00022726"/>
    </source>
</evidence>
<gene>
    <name evidence="11" type="ORF">CTOB1V02_LOCUS7989</name>
</gene>
<evidence type="ECO:0000256" key="7">
    <source>
        <dbReference type="ARBA" id="ARBA00022741"/>
    </source>
</evidence>
<dbReference type="UniPathway" id="UPA00588">
    <property type="reaction ID" value="UER00659"/>
</dbReference>
<dbReference type="GO" id="GO:0005524">
    <property type="term" value="F:ATP binding"/>
    <property type="evidence" value="ECO:0007669"/>
    <property type="project" value="UniProtKB-KW"/>
</dbReference>
<proteinExistence type="inferred from homology"/>
<evidence type="ECO:0000313" key="11">
    <source>
        <dbReference type="EMBL" id="CAD7230126.1"/>
    </source>
</evidence>
<comment type="cofactor">
    <cofactor evidence="1">
        <name>Mg(2+)</name>
        <dbReference type="ChEBI" id="CHEBI:18420"/>
    </cofactor>
</comment>
<evidence type="ECO:0000256" key="10">
    <source>
        <dbReference type="PIRSR" id="PIRSR601805-1"/>
    </source>
</evidence>
<dbReference type="Gene3D" id="3.40.1190.20">
    <property type="match status" value="2"/>
</dbReference>
<dbReference type="GO" id="GO:0005634">
    <property type="term" value="C:nucleus"/>
    <property type="evidence" value="ECO:0007669"/>
    <property type="project" value="TreeGrafter"/>
</dbReference>
<dbReference type="EC" id="2.7.1.20" evidence="4"/>
<evidence type="ECO:0000256" key="2">
    <source>
        <dbReference type="ARBA" id="ARBA00004801"/>
    </source>
</evidence>
<keyword evidence="6" id="KW-0660">Purine salvage</keyword>
<evidence type="ECO:0000256" key="9">
    <source>
        <dbReference type="ARBA" id="ARBA00022840"/>
    </source>
</evidence>
<dbReference type="CDD" id="cd01168">
    <property type="entry name" value="adenosine_kinase"/>
    <property type="match status" value="1"/>
</dbReference>
<dbReference type="InterPro" id="IPR011611">
    <property type="entry name" value="PfkB_dom"/>
</dbReference>
<comment type="pathway">
    <text evidence="2">Purine metabolism; AMP biosynthesis via salvage pathway; AMP from adenosine: step 1/1.</text>
</comment>
<evidence type="ECO:0000256" key="4">
    <source>
        <dbReference type="ARBA" id="ARBA00012119"/>
    </source>
</evidence>
<feature type="active site" description="Proton acceptor" evidence="10">
    <location>
        <position position="379"/>
    </location>
</feature>
<dbReference type="Gene3D" id="3.30.1110.10">
    <property type="match status" value="1"/>
</dbReference>
<dbReference type="SUPFAM" id="SSF53613">
    <property type="entry name" value="Ribokinase-like"/>
    <property type="match status" value="1"/>
</dbReference>
<dbReference type="GO" id="GO:0004001">
    <property type="term" value="F:adenosine kinase activity"/>
    <property type="evidence" value="ECO:0007669"/>
    <property type="project" value="UniProtKB-EC"/>
</dbReference>
<dbReference type="PRINTS" id="PR00989">
    <property type="entry name" value="ADENOKINASE"/>
</dbReference>
<dbReference type="EMBL" id="OB662481">
    <property type="protein sequence ID" value="CAD7230126.1"/>
    <property type="molecule type" value="Genomic_DNA"/>
</dbReference>